<dbReference type="Gramene" id="ONIVA01G03790.1">
    <property type="protein sequence ID" value="ONIVA01G03790.1"/>
    <property type="gene ID" value="ONIVA01G03790"/>
</dbReference>
<evidence type="ECO:0000313" key="11">
    <source>
        <dbReference type="EnsemblPlants" id="ONIVA01G03790.1"/>
    </source>
</evidence>
<reference evidence="11" key="1">
    <citation type="submission" date="2015-04" db="UniProtKB">
        <authorList>
            <consortium name="EnsemblPlants"/>
        </authorList>
    </citation>
    <scope>IDENTIFICATION</scope>
    <source>
        <strain evidence="11">SL10</strain>
    </source>
</reference>
<protein>
    <recommendedName>
        <fullName evidence="1">non-specific serine/threonine protein kinase</fullName>
        <ecNumber evidence="1">2.7.11.1</ecNumber>
    </recommendedName>
</protein>
<sequence>MVWPGKKLRKKRRREEEDMINSNHLEGMIPPDLGKIPATKILTLQLNNLSGVFPPSLESVNTDVALSNCQHATRKHSYQHWCLGDKLPDMQSFELSHNRFSGVIPSSLFNLSSLIDVYLDTNKFTGSVPSTVGRLQSLSSLSLYSNRLDANNKMGWEFITSLTNCSRLQHLTIADNSFTVGSCQARL</sequence>
<evidence type="ECO:0000256" key="10">
    <source>
        <dbReference type="ARBA" id="ARBA00048679"/>
    </source>
</evidence>
<keyword evidence="6" id="KW-0677">Repeat</keyword>
<keyword evidence="4" id="KW-0808">Transferase</keyword>
<accession>A0A0E0FGC1</accession>
<dbReference type="Gene3D" id="3.80.10.10">
    <property type="entry name" value="Ribonuclease Inhibitor"/>
    <property type="match status" value="2"/>
</dbReference>
<dbReference type="InterPro" id="IPR032675">
    <property type="entry name" value="LRR_dom_sf"/>
</dbReference>
<reference evidence="11" key="2">
    <citation type="submission" date="2018-04" db="EMBL/GenBank/DDBJ databases">
        <title>OnivRS2 (Oryza nivara Reference Sequence Version 2).</title>
        <authorList>
            <person name="Zhang J."/>
            <person name="Kudrna D."/>
            <person name="Lee S."/>
            <person name="Talag J."/>
            <person name="Rajasekar S."/>
            <person name="Welchert J."/>
            <person name="Hsing Y.-I."/>
            <person name="Wing R.A."/>
        </authorList>
    </citation>
    <scope>NUCLEOTIDE SEQUENCE [LARGE SCALE GENOMIC DNA]</scope>
</reference>
<dbReference type="STRING" id="4536.A0A0E0FGC1"/>
<evidence type="ECO:0000256" key="6">
    <source>
        <dbReference type="ARBA" id="ARBA00022737"/>
    </source>
</evidence>
<evidence type="ECO:0000256" key="2">
    <source>
        <dbReference type="ARBA" id="ARBA00022527"/>
    </source>
</evidence>
<dbReference type="PANTHER" id="PTHR48054">
    <property type="entry name" value="RECEPTOR KINASE-LIKE PROTEIN XA21"/>
    <property type="match status" value="1"/>
</dbReference>
<dbReference type="InterPro" id="IPR001611">
    <property type="entry name" value="Leu-rich_rpt"/>
</dbReference>
<dbReference type="EC" id="2.7.11.1" evidence="1"/>
<evidence type="ECO:0000256" key="4">
    <source>
        <dbReference type="ARBA" id="ARBA00022679"/>
    </source>
</evidence>
<comment type="catalytic activity">
    <reaction evidence="10">
        <text>L-seryl-[protein] + ATP = O-phospho-L-seryl-[protein] + ADP + H(+)</text>
        <dbReference type="Rhea" id="RHEA:17989"/>
        <dbReference type="Rhea" id="RHEA-COMP:9863"/>
        <dbReference type="Rhea" id="RHEA-COMP:11604"/>
        <dbReference type="ChEBI" id="CHEBI:15378"/>
        <dbReference type="ChEBI" id="CHEBI:29999"/>
        <dbReference type="ChEBI" id="CHEBI:30616"/>
        <dbReference type="ChEBI" id="CHEBI:83421"/>
        <dbReference type="ChEBI" id="CHEBI:456216"/>
        <dbReference type="EC" id="2.7.11.1"/>
    </reaction>
</comment>
<proteinExistence type="predicted"/>
<organism evidence="11">
    <name type="scientific">Oryza nivara</name>
    <name type="common">Indian wild rice</name>
    <name type="synonym">Oryza sativa f. spontanea</name>
    <dbReference type="NCBI Taxonomy" id="4536"/>
    <lineage>
        <taxon>Eukaryota</taxon>
        <taxon>Viridiplantae</taxon>
        <taxon>Streptophyta</taxon>
        <taxon>Embryophyta</taxon>
        <taxon>Tracheophyta</taxon>
        <taxon>Spermatophyta</taxon>
        <taxon>Magnoliopsida</taxon>
        <taxon>Liliopsida</taxon>
        <taxon>Poales</taxon>
        <taxon>Poaceae</taxon>
        <taxon>BOP clade</taxon>
        <taxon>Oryzoideae</taxon>
        <taxon>Oryzeae</taxon>
        <taxon>Oryzinae</taxon>
        <taxon>Oryza</taxon>
    </lineage>
</organism>
<dbReference type="HOGENOM" id="CLU_1449842_0_0_1"/>
<keyword evidence="3" id="KW-0433">Leucine-rich repeat</keyword>
<name>A0A0E0FGC1_ORYNI</name>
<keyword evidence="8" id="KW-0325">Glycoprotein</keyword>
<dbReference type="EnsemblPlants" id="ONIVA01G03790.1">
    <property type="protein sequence ID" value="ONIVA01G03790.1"/>
    <property type="gene ID" value="ONIVA01G03790"/>
</dbReference>
<evidence type="ECO:0000256" key="8">
    <source>
        <dbReference type="ARBA" id="ARBA00023180"/>
    </source>
</evidence>
<evidence type="ECO:0000256" key="7">
    <source>
        <dbReference type="ARBA" id="ARBA00022777"/>
    </source>
</evidence>
<evidence type="ECO:0000256" key="9">
    <source>
        <dbReference type="ARBA" id="ARBA00047899"/>
    </source>
</evidence>
<evidence type="ECO:0000313" key="12">
    <source>
        <dbReference type="Proteomes" id="UP000006591"/>
    </source>
</evidence>
<dbReference type="OMA" id="EVCANRN"/>
<keyword evidence="12" id="KW-1185">Reference proteome</keyword>
<dbReference type="GO" id="GO:0004674">
    <property type="term" value="F:protein serine/threonine kinase activity"/>
    <property type="evidence" value="ECO:0007669"/>
    <property type="project" value="UniProtKB-KW"/>
</dbReference>
<keyword evidence="5" id="KW-0732">Signal</keyword>
<dbReference type="AlphaFoldDB" id="A0A0E0FGC1"/>
<evidence type="ECO:0000256" key="1">
    <source>
        <dbReference type="ARBA" id="ARBA00012513"/>
    </source>
</evidence>
<dbReference type="Proteomes" id="UP000006591">
    <property type="component" value="Chromosome 1"/>
</dbReference>
<comment type="catalytic activity">
    <reaction evidence="9">
        <text>L-threonyl-[protein] + ATP = O-phospho-L-threonyl-[protein] + ADP + H(+)</text>
        <dbReference type="Rhea" id="RHEA:46608"/>
        <dbReference type="Rhea" id="RHEA-COMP:11060"/>
        <dbReference type="Rhea" id="RHEA-COMP:11605"/>
        <dbReference type="ChEBI" id="CHEBI:15378"/>
        <dbReference type="ChEBI" id="CHEBI:30013"/>
        <dbReference type="ChEBI" id="CHEBI:30616"/>
        <dbReference type="ChEBI" id="CHEBI:61977"/>
        <dbReference type="ChEBI" id="CHEBI:456216"/>
        <dbReference type="EC" id="2.7.11.1"/>
    </reaction>
</comment>
<keyword evidence="2" id="KW-0723">Serine/threonine-protein kinase</keyword>
<keyword evidence="7" id="KW-0418">Kinase</keyword>
<dbReference type="PANTHER" id="PTHR48054:SF82">
    <property type="entry name" value="LRR RECEPTOR-LIKE SERINE_THREONINE-PROTEIN KINASE FLS2"/>
    <property type="match status" value="1"/>
</dbReference>
<dbReference type="eggNOG" id="ENOG502QPYS">
    <property type="taxonomic scope" value="Eukaryota"/>
</dbReference>
<evidence type="ECO:0000256" key="3">
    <source>
        <dbReference type="ARBA" id="ARBA00022614"/>
    </source>
</evidence>
<evidence type="ECO:0000256" key="5">
    <source>
        <dbReference type="ARBA" id="ARBA00022729"/>
    </source>
</evidence>
<dbReference type="InterPro" id="IPR052592">
    <property type="entry name" value="LRR-RLK"/>
</dbReference>
<dbReference type="Pfam" id="PF13855">
    <property type="entry name" value="LRR_8"/>
    <property type="match status" value="1"/>
</dbReference>
<dbReference type="FunFam" id="3.80.10.10:FF:000041">
    <property type="entry name" value="LRR receptor-like serine/threonine-protein kinase ERECTA"/>
    <property type="match status" value="1"/>
</dbReference>
<dbReference type="SUPFAM" id="SSF52047">
    <property type="entry name" value="RNI-like"/>
    <property type="match status" value="1"/>
</dbReference>